<accession>A0AAI8VFQ6</accession>
<evidence type="ECO:0000256" key="1">
    <source>
        <dbReference type="SAM" id="MobiDB-lite"/>
    </source>
</evidence>
<evidence type="ECO:0000313" key="2">
    <source>
        <dbReference type="EMBL" id="CAJ2504068.1"/>
    </source>
</evidence>
<dbReference type="AlphaFoldDB" id="A0AAI8VFQ6"/>
<reference evidence="2" key="1">
    <citation type="submission" date="2023-10" db="EMBL/GenBank/DDBJ databases">
        <authorList>
            <person name="Hackl T."/>
        </authorList>
    </citation>
    <scope>NUCLEOTIDE SEQUENCE</scope>
</reference>
<protein>
    <submittedName>
        <fullName evidence="2">Uu.00g114620.m01.CDS01</fullName>
    </submittedName>
</protein>
<feature type="region of interest" description="Disordered" evidence="1">
    <location>
        <begin position="32"/>
        <end position="69"/>
    </location>
</feature>
<feature type="compositionally biased region" description="Low complexity" evidence="1">
    <location>
        <begin position="32"/>
        <end position="44"/>
    </location>
</feature>
<gene>
    <name evidence="2" type="ORF">KHLLAP_LOCUS4536</name>
</gene>
<sequence length="326" mass="36614">MEVQDSNPENNITCAQRSSPTRVLEHYLQQFDSDSLPDPSFSQLGHDPVTSSLHSNPYIDPPSFDQSDIREVPYTPLKRSFSSASLSPPNSIHRHAKHQAIGAEQDEFEDEIIEETRFMSFSDPLPTRRSEADFVVPNLVHLPAISKPHTFDDEDEIIKETRFTSSTDVPSATRSEPEFVIPQSDDLPIIPKPARSDDDEVIEETIFILSNDVPSVNRSDPDSAVPSLEQLLAIIALGGQPCYLSTTVAEDHITSEQFITPTLVKLAATLEIPKRFESRIEKQARVINAFERRFWQIDCTGLGWDEQLRYEAWAFLTDYIASGVAG</sequence>
<evidence type="ECO:0000313" key="3">
    <source>
        <dbReference type="Proteomes" id="UP001295740"/>
    </source>
</evidence>
<organism evidence="2 3">
    <name type="scientific">Anthostomella pinea</name>
    <dbReference type="NCBI Taxonomy" id="933095"/>
    <lineage>
        <taxon>Eukaryota</taxon>
        <taxon>Fungi</taxon>
        <taxon>Dikarya</taxon>
        <taxon>Ascomycota</taxon>
        <taxon>Pezizomycotina</taxon>
        <taxon>Sordariomycetes</taxon>
        <taxon>Xylariomycetidae</taxon>
        <taxon>Xylariales</taxon>
        <taxon>Xylariaceae</taxon>
        <taxon>Anthostomella</taxon>
    </lineage>
</organism>
<proteinExistence type="predicted"/>
<dbReference type="EMBL" id="CAUWAG010000006">
    <property type="protein sequence ID" value="CAJ2504068.1"/>
    <property type="molecule type" value="Genomic_DNA"/>
</dbReference>
<keyword evidence="3" id="KW-1185">Reference proteome</keyword>
<dbReference type="Proteomes" id="UP001295740">
    <property type="component" value="Unassembled WGS sequence"/>
</dbReference>
<comment type="caution">
    <text evidence="2">The sequence shown here is derived from an EMBL/GenBank/DDBJ whole genome shotgun (WGS) entry which is preliminary data.</text>
</comment>
<name>A0AAI8VFQ6_9PEZI</name>